<reference evidence="4 5" key="1">
    <citation type="submission" date="2016-04" db="EMBL/GenBank/DDBJ databases">
        <title>A degradative enzymes factory behind the ericoid mycorrhizal symbiosis.</title>
        <authorList>
            <consortium name="DOE Joint Genome Institute"/>
            <person name="Martino E."/>
            <person name="Morin E."/>
            <person name="Grelet G."/>
            <person name="Kuo A."/>
            <person name="Kohler A."/>
            <person name="Daghino S."/>
            <person name="Barry K."/>
            <person name="Choi C."/>
            <person name="Cichocki N."/>
            <person name="Clum A."/>
            <person name="Copeland A."/>
            <person name="Hainaut M."/>
            <person name="Haridas S."/>
            <person name="Labutti K."/>
            <person name="Lindquist E."/>
            <person name="Lipzen A."/>
            <person name="Khouja H.-R."/>
            <person name="Murat C."/>
            <person name="Ohm R."/>
            <person name="Olson A."/>
            <person name="Spatafora J."/>
            <person name="Veneault-Fourrey C."/>
            <person name="Henrissat B."/>
            <person name="Grigoriev I."/>
            <person name="Martin F."/>
            <person name="Perotto S."/>
        </authorList>
    </citation>
    <scope>NUCLEOTIDE SEQUENCE [LARGE SCALE GENOMIC DNA]</scope>
    <source>
        <strain evidence="4 5">E</strain>
    </source>
</reference>
<dbReference type="SFLD" id="SFLDG00358">
    <property type="entry name" value="Main_(cytGST)"/>
    <property type="match status" value="1"/>
</dbReference>
<dbReference type="InterPro" id="IPR036249">
    <property type="entry name" value="Thioredoxin-like_sf"/>
</dbReference>
<dbReference type="InterPro" id="IPR040079">
    <property type="entry name" value="Glutathione_S-Trfase"/>
</dbReference>
<dbReference type="AlphaFoldDB" id="A0A2J6THF0"/>
<dbReference type="SUPFAM" id="SSF52833">
    <property type="entry name" value="Thioredoxin-like"/>
    <property type="match status" value="1"/>
</dbReference>
<dbReference type="PANTHER" id="PTHR42673">
    <property type="entry name" value="MALEYLACETOACETATE ISOMERASE"/>
    <property type="match status" value="1"/>
</dbReference>
<dbReference type="InParanoid" id="A0A2J6THF0"/>
<dbReference type="InterPro" id="IPR004046">
    <property type="entry name" value="GST_C"/>
</dbReference>
<evidence type="ECO:0000256" key="1">
    <source>
        <dbReference type="ARBA" id="ARBA00010007"/>
    </source>
</evidence>
<accession>A0A2J6THF0</accession>
<dbReference type="SFLD" id="SFLDS00019">
    <property type="entry name" value="Glutathione_Transferase_(cytos"/>
    <property type="match status" value="1"/>
</dbReference>
<dbReference type="Gene3D" id="1.20.1050.10">
    <property type="match status" value="1"/>
</dbReference>
<dbReference type="NCBIfam" id="TIGR01262">
    <property type="entry name" value="maiA"/>
    <property type="match status" value="1"/>
</dbReference>
<proteinExistence type="inferred from homology"/>
<evidence type="ECO:0000259" key="2">
    <source>
        <dbReference type="PROSITE" id="PS50404"/>
    </source>
</evidence>
<protein>
    <submittedName>
        <fullName evidence="4">Maleylacetoacetate isomerase</fullName>
    </submittedName>
</protein>
<evidence type="ECO:0000313" key="4">
    <source>
        <dbReference type="EMBL" id="PMD62462.1"/>
    </source>
</evidence>
<dbReference type="Gene3D" id="3.40.30.10">
    <property type="entry name" value="Glutaredoxin"/>
    <property type="match status" value="1"/>
</dbReference>
<dbReference type="InterPro" id="IPR004045">
    <property type="entry name" value="Glutathione_S-Trfase_N"/>
</dbReference>
<dbReference type="GO" id="GO:0004364">
    <property type="term" value="F:glutathione transferase activity"/>
    <property type="evidence" value="ECO:0007669"/>
    <property type="project" value="TreeGrafter"/>
</dbReference>
<comment type="similarity">
    <text evidence="1">Belongs to the GST superfamily. Zeta family.</text>
</comment>
<dbReference type="PANTHER" id="PTHR42673:SF4">
    <property type="entry name" value="MALEYLACETOACETATE ISOMERASE"/>
    <property type="match status" value="1"/>
</dbReference>
<dbReference type="Proteomes" id="UP000235371">
    <property type="component" value="Unassembled WGS sequence"/>
</dbReference>
<sequence length="239" mass="26985">MEQPKLLLHTYFRSSCSARVRTAAHYKGIPLEYSYIHLLSSQQLSEEYKLRNPSASVPTLSFTTSSGQSVTIRQSIPILEFFEEYFPNTPQLLPPPSQPTERVKVRELVNIIASDLQPVTNLRMLRGVKKLSGGREEAPGEWAKEWMIRGLEAYDKVAEVYAGKYSVGDEVSMADVVLAPAVEGALRYGVDLEGMKTVKRVYENVRGLEAFRKGDWRHQGDTPAEFRVQDEQECSTGRL</sequence>
<dbReference type="SUPFAM" id="SSF47616">
    <property type="entry name" value="GST C-terminal domain-like"/>
    <property type="match status" value="1"/>
</dbReference>
<feature type="domain" description="GST N-terminal" evidence="2">
    <location>
        <begin position="4"/>
        <end position="90"/>
    </location>
</feature>
<dbReference type="OrthoDB" id="202840at2759"/>
<dbReference type="EMBL" id="KZ613783">
    <property type="protein sequence ID" value="PMD62462.1"/>
    <property type="molecule type" value="Genomic_DNA"/>
</dbReference>
<evidence type="ECO:0000259" key="3">
    <source>
        <dbReference type="PROSITE" id="PS50405"/>
    </source>
</evidence>
<dbReference type="STRING" id="1095630.A0A2J6THF0"/>
<dbReference type="GO" id="GO:0005739">
    <property type="term" value="C:mitochondrion"/>
    <property type="evidence" value="ECO:0007669"/>
    <property type="project" value="TreeGrafter"/>
</dbReference>
<dbReference type="GO" id="GO:0006559">
    <property type="term" value="P:L-phenylalanine catabolic process"/>
    <property type="evidence" value="ECO:0007669"/>
    <property type="project" value="TreeGrafter"/>
</dbReference>
<name>A0A2J6THF0_9HELO</name>
<dbReference type="InterPro" id="IPR036282">
    <property type="entry name" value="Glutathione-S-Trfase_C_sf"/>
</dbReference>
<evidence type="ECO:0000313" key="5">
    <source>
        <dbReference type="Proteomes" id="UP000235371"/>
    </source>
</evidence>
<dbReference type="GO" id="GO:0016034">
    <property type="term" value="F:maleylacetoacetate isomerase activity"/>
    <property type="evidence" value="ECO:0007669"/>
    <property type="project" value="TreeGrafter"/>
</dbReference>
<dbReference type="PROSITE" id="PS50405">
    <property type="entry name" value="GST_CTER"/>
    <property type="match status" value="1"/>
</dbReference>
<organism evidence="4 5">
    <name type="scientific">Hyaloscypha bicolor E</name>
    <dbReference type="NCBI Taxonomy" id="1095630"/>
    <lineage>
        <taxon>Eukaryota</taxon>
        <taxon>Fungi</taxon>
        <taxon>Dikarya</taxon>
        <taxon>Ascomycota</taxon>
        <taxon>Pezizomycotina</taxon>
        <taxon>Leotiomycetes</taxon>
        <taxon>Helotiales</taxon>
        <taxon>Hyaloscyphaceae</taxon>
        <taxon>Hyaloscypha</taxon>
        <taxon>Hyaloscypha bicolor</taxon>
    </lineage>
</organism>
<dbReference type="GO" id="GO:0006749">
    <property type="term" value="P:glutathione metabolic process"/>
    <property type="evidence" value="ECO:0007669"/>
    <property type="project" value="TreeGrafter"/>
</dbReference>
<dbReference type="RefSeq" id="XP_024739366.1">
    <property type="nucleotide sequence ID" value="XM_024874305.1"/>
</dbReference>
<gene>
    <name evidence="4" type="ORF">K444DRAFT_523686</name>
</gene>
<dbReference type="Pfam" id="PF13409">
    <property type="entry name" value="GST_N_2"/>
    <property type="match status" value="1"/>
</dbReference>
<dbReference type="InterPro" id="IPR010987">
    <property type="entry name" value="Glutathione-S-Trfase_C-like"/>
</dbReference>
<dbReference type="PROSITE" id="PS50404">
    <property type="entry name" value="GST_NTER"/>
    <property type="match status" value="1"/>
</dbReference>
<feature type="domain" description="GST C-terminal" evidence="3">
    <location>
        <begin position="98"/>
        <end position="224"/>
    </location>
</feature>
<dbReference type="Pfam" id="PF00043">
    <property type="entry name" value="GST_C"/>
    <property type="match status" value="1"/>
</dbReference>
<keyword evidence="5" id="KW-1185">Reference proteome</keyword>
<dbReference type="InterPro" id="IPR005955">
    <property type="entry name" value="GST_Zeta"/>
</dbReference>
<dbReference type="GeneID" id="36582385"/>
<keyword evidence="4" id="KW-0413">Isomerase</keyword>